<dbReference type="EMBL" id="CP159873">
    <property type="protein sequence ID" value="XCM84452.1"/>
    <property type="molecule type" value="Genomic_DNA"/>
</dbReference>
<proteinExistence type="predicted"/>
<name>A0AAU8K8K9_9ACTN</name>
<evidence type="ECO:0000256" key="1">
    <source>
        <dbReference type="SAM" id="MobiDB-lite"/>
    </source>
</evidence>
<gene>
    <name evidence="2" type="ORF">ABWK59_35725</name>
</gene>
<dbReference type="KEGG" id="kcm:ABWK59_35725"/>
<feature type="region of interest" description="Disordered" evidence="1">
    <location>
        <begin position="132"/>
        <end position="165"/>
    </location>
</feature>
<dbReference type="AlphaFoldDB" id="A0AAU8K8K9"/>
<sequence>METDSEDTWHAPVYPTYYDTATARDHHRALPVVATTLPLLRACGADAAIWRRFGRLGWHTLDAALDNPDGDRLLEAERAAAEQARWAKAEAEHERRRPACRRCGARFSDERWAEKEKAWNDDGLCADCRQADADQQTRQEAEREQAAAEAAAAEEKRSRSWWHRS</sequence>
<accession>A0AAU8K8K9</accession>
<evidence type="ECO:0000313" key="2">
    <source>
        <dbReference type="EMBL" id="XCM84452.1"/>
    </source>
</evidence>
<protein>
    <submittedName>
        <fullName evidence="2">Uncharacterized protein</fullName>
    </submittedName>
</protein>
<keyword evidence="2" id="KW-0614">Plasmid</keyword>
<organism evidence="2">
    <name type="scientific">Kitasatospora camelliae</name>
    <dbReference type="NCBI Taxonomy" id="3156397"/>
    <lineage>
        <taxon>Bacteria</taxon>
        <taxon>Bacillati</taxon>
        <taxon>Actinomycetota</taxon>
        <taxon>Actinomycetes</taxon>
        <taxon>Kitasatosporales</taxon>
        <taxon>Streptomycetaceae</taxon>
        <taxon>Kitasatospora</taxon>
    </lineage>
</organism>
<geneLocation type="plasmid" evidence="2">
    <name>punmamed1</name>
</geneLocation>
<dbReference type="RefSeq" id="WP_354645386.1">
    <property type="nucleotide sequence ID" value="NZ_CP159873.1"/>
</dbReference>
<feature type="compositionally biased region" description="Basic and acidic residues" evidence="1">
    <location>
        <begin position="132"/>
        <end position="146"/>
    </location>
</feature>
<reference evidence="2" key="1">
    <citation type="submission" date="2024-06" db="EMBL/GenBank/DDBJ databases">
        <title>The genome sequences of Kitasatospora sp. strain HUAS MG31.</title>
        <authorList>
            <person name="Mo P."/>
        </authorList>
    </citation>
    <scope>NUCLEOTIDE SEQUENCE</scope>
    <source>
        <strain evidence="2">HUAS MG31</strain>
        <plasmid evidence="2">punmamed1</plasmid>
    </source>
</reference>